<evidence type="ECO:0000259" key="7">
    <source>
        <dbReference type="PROSITE" id="PS50090"/>
    </source>
</evidence>
<evidence type="ECO:0000256" key="6">
    <source>
        <dbReference type="ARBA" id="ARBA00023242"/>
    </source>
</evidence>
<evidence type="ECO:0000313" key="10">
    <source>
        <dbReference type="Proteomes" id="UP001151760"/>
    </source>
</evidence>
<feature type="domain" description="Myb-like" evidence="7">
    <location>
        <begin position="43"/>
        <end position="93"/>
    </location>
</feature>
<feature type="domain" description="HTH myb-type" evidence="8">
    <location>
        <begin position="43"/>
        <end position="97"/>
    </location>
</feature>
<dbReference type="SUPFAM" id="SSF46689">
    <property type="entry name" value="Homeodomain-like"/>
    <property type="match status" value="2"/>
</dbReference>
<reference evidence="9" key="2">
    <citation type="submission" date="2022-01" db="EMBL/GenBank/DDBJ databases">
        <authorList>
            <person name="Yamashiro T."/>
            <person name="Shiraishi A."/>
            <person name="Satake H."/>
            <person name="Nakayama K."/>
        </authorList>
    </citation>
    <scope>NUCLEOTIDE SEQUENCE</scope>
</reference>
<organism evidence="9 10">
    <name type="scientific">Tanacetum coccineum</name>
    <dbReference type="NCBI Taxonomy" id="301880"/>
    <lineage>
        <taxon>Eukaryota</taxon>
        <taxon>Viridiplantae</taxon>
        <taxon>Streptophyta</taxon>
        <taxon>Embryophyta</taxon>
        <taxon>Tracheophyta</taxon>
        <taxon>Spermatophyta</taxon>
        <taxon>Magnoliopsida</taxon>
        <taxon>eudicotyledons</taxon>
        <taxon>Gunneridae</taxon>
        <taxon>Pentapetalae</taxon>
        <taxon>asterids</taxon>
        <taxon>campanulids</taxon>
        <taxon>Asterales</taxon>
        <taxon>Asteraceae</taxon>
        <taxon>Asteroideae</taxon>
        <taxon>Anthemideae</taxon>
        <taxon>Anthemidinae</taxon>
        <taxon>Tanacetum</taxon>
    </lineage>
</organism>
<evidence type="ECO:0000256" key="4">
    <source>
        <dbReference type="ARBA" id="ARBA00023125"/>
    </source>
</evidence>
<keyword evidence="4" id="KW-0238">DNA-binding</keyword>
<evidence type="ECO:0000256" key="5">
    <source>
        <dbReference type="ARBA" id="ARBA00023163"/>
    </source>
</evidence>
<proteinExistence type="predicted"/>
<dbReference type="PROSITE" id="PS50090">
    <property type="entry name" value="MYB_LIKE"/>
    <property type="match status" value="2"/>
</dbReference>
<dbReference type="Gene3D" id="1.10.10.60">
    <property type="entry name" value="Homeodomain-like"/>
    <property type="match status" value="2"/>
</dbReference>
<gene>
    <name evidence="9" type="ORF">Tco_0705888</name>
</gene>
<name>A0ABQ4Y7Z4_9ASTR</name>
<keyword evidence="10" id="KW-1185">Reference proteome</keyword>
<dbReference type="CDD" id="cd00167">
    <property type="entry name" value="SANT"/>
    <property type="match status" value="1"/>
</dbReference>
<comment type="subcellular location">
    <subcellularLocation>
        <location evidence="1">Nucleus</location>
    </subcellularLocation>
</comment>
<dbReference type="SMART" id="SM00717">
    <property type="entry name" value="SANT"/>
    <property type="match status" value="2"/>
</dbReference>
<sequence length="234" mass="27094">MSTDLKKGAWNVDEDQKLITYINRYGLSRSGKSCRLRWMNYLRPNVKKGNFSEEEEEIILVSHSELGNRWSAIAARLSGRSDNDVKNHWHSHLKKRASEQNLVSGATTKNNVNSLPTFETENIEDIQQPANHINDFLESHFSFEEHNFTSSCTPTTNDQQSEHISDYHDIGSPGTIDDLRYFWDQLCPLENLERINNHMDHVTSAHSFIDSNNYLGSYNFYNDNDYDSSILEAW</sequence>
<dbReference type="InterPro" id="IPR017930">
    <property type="entry name" value="Myb_dom"/>
</dbReference>
<evidence type="ECO:0000259" key="8">
    <source>
        <dbReference type="PROSITE" id="PS51294"/>
    </source>
</evidence>
<dbReference type="PANTHER" id="PTHR47997:SF28">
    <property type="entry name" value="TRANSCRIPTION FACTOR MYB15-LIKE"/>
    <property type="match status" value="1"/>
</dbReference>
<evidence type="ECO:0000256" key="1">
    <source>
        <dbReference type="ARBA" id="ARBA00004123"/>
    </source>
</evidence>
<feature type="domain" description="Myb-like" evidence="7">
    <location>
        <begin position="2"/>
        <end position="42"/>
    </location>
</feature>
<dbReference type="InterPro" id="IPR051953">
    <property type="entry name" value="Plant_SW-associated_TFs"/>
</dbReference>
<evidence type="ECO:0000256" key="3">
    <source>
        <dbReference type="ARBA" id="ARBA00023015"/>
    </source>
</evidence>
<dbReference type="Pfam" id="PF00249">
    <property type="entry name" value="Myb_DNA-binding"/>
    <property type="match status" value="2"/>
</dbReference>
<dbReference type="Proteomes" id="UP001151760">
    <property type="component" value="Unassembled WGS sequence"/>
</dbReference>
<dbReference type="EMBL" id="BQNB010010125">
    <property type="protein sequence ID" value="GJS73047.1"/>
    <property type="molecule type" value="Genomic_DNA"/>
</dbReference>
<comment type="caution">
    <text evidence="9">The sequence shown here is derived from an EMBL/GenBank/DDBJ whole genome shotgun (WGS) entry which is preliminary data.</text>
</comment>
<dbReference type="PROSITE" id="PS51294">
    <property type="entry name" value="HTH_MYB"/>
    <property type="match status" value="1"/>
</dbReference>
<dbReference type="InterPro" id="IPR009057">
    <property type="entry name" value="Homeodomain-like_sf"/>
</dbReference>
<keyword evidence="3" id="KW-0805">Transcription regulation</keyword>
<keyword evidence="2" id="KW-0677">Repeat</keyword>
<dbReference type="PANTHER" id="PTHR47997">
    <property type="entry name" value="MYB DOMAIN PROTEIN 55"/>
    <property type="match status" value="1"/>
</dbReference>
<reference evidence="9" key="1">
    <citation type="journal article" date="2022" name="Int. J. Mol. Sci.">
        <title>Draft Genome of Tanacetum Coccineum: Genomic Comparison of Closely Related Tanacetum-Family Plants.</title>
        <authorList>
            <person name="Yamashiro T."/>
            <person name="Shiraishi A."/>
            <person name="Nakayama K."/>
            <person name="Satake H."/>
        </authorList>
    </citation>
    <scope>NUCLEOTIDE SEQUENCE</scope>
</reference>
<accession>A0ABQ4Y7Z4</accession>
<keyword evidence="5" id="KW-0804">Transcription</keyword>
<dbReference type="InterPro" id="IPR001005">
    <property type="entry name" value="SANT/Myb"/>
</dbReference>
<keyword evidence="6" id="KW-0539">Nucleus</keyword>
<evidence type="ECO:0000313" key="9">
    <source>
        <dbReference type="EMBL" id="GJS73047.1"/>
    </source>
</evidence>
<protein>
    <submittedName>
        <fullName evidence="9">Transcription factor MYB family protein</fullName>
    </submittedName>
</protein>
<evidence type="ECO:0000256" key="2">
    <source>
        <dbReference type="ARBA" id="ARBA00022737"/>
    </source>
</evidence>